<dbReference type="RefSeq" id="WP_166130807.1">
    <property type="nucleotide sequence ID" value="NZ_JAANOQ010000009.1"/>
</dbReference>
<name>A0ABR7J2K1_9FLAO</name>
<feature type="transmembrane region" description="Helical" evidence="1">
    <location>
        <begin position="7"/>
        <end position="26"/>
    </location>
</feature>
<keyword evidence="3" id="KW-1185">Reference proteome</keyword>
<dbReference type="Proteomes" id="UP000605990">
    <property type="component" value="Unassembled WGS sequence"/>
</dbReference>
<evidence type="ECO:0000313" key="3">
    <source>
        <dbReference type="Proteomes" id="UP000605990"/>
    </source>
</evidence>
<reference evidence="2 3" key="1">
    <citation type="submission" date="2020-08" db="EMBL/GenBank/DDBJ databases">
        <title>Description of novel Flavobacterium F-408 isolate.</title>
        <authorList>
            <person name="Saticioglu I.B."/>
            <person name="Duman M."/>
            <person name="Altun S."/>
        </authorList>
    </citation>
    <scope>NUCLEOTIDE SEQUENCE [LARGE SCALE GENOMIC DNA]</scope>
    <source>
        <strain evidence="2 3">F-408</strain>
    </source>
</reference>
<proteinExistence type="predicted"/>
<evidence type="ECO:0008006" key="4">
    <source>
        <dbReference type="Google" id="ProtNLM"/>
    </source>
</evidence>
<accession>A0ABR7J2K1</accession>
<evidence type="ECO:0000256" key="1">
    <source>
        <dbReference type="SAM" id="Phobius"/>
    </source>
</evidence>
<keyword evidence="1" id="KW-0812">Transmembrane</keyword>
<feature type="transmembrane region" description="Helical" evidence="1">
    <location>
        <begin position="32"/>
        <end position="49"/>
    </location>
</feature>
<sequence>MSKQTKALVFNMLGFLILFIALRFIVATYTGFTGWQIPLAAFVVATILAPKFQVVKTAEGEKLFMKWLFIKGVKEIK</sequence>
<comment type="caution">
    <text evidence="2">The sequence shown here is derived from an EMBL/GenBank/DDBJ whole genome shotgun (WGS) entry which is preliminary data.</text>
</comment>
<gene>
    <name evidence="2" type="ORF">H8R27_14370</name>
</gene>
<evidence type="ECO:0000313" key="2">
    <source>
        <dbReference type="EMBL" id="MBC5836074.1"/>
    </source>
</evidence>
<protein>
    <recommendedName>
        <fullName evidence="4">Gliding motility protein GldL</fullName>
    </recommendedName>
</protein>
<keyword evidence="1" id="KW-1133">Transmembrane helix</keyword>
<organism evidence="2 3">
    <name type="scientific">Flavobacterium bernardetii</name>
    <dbReference type="NCBI Taxonomy" id="2813823"/>
    <lineage>
        <taxon>Bacteria</taxon>
        <taxon>Pseudomonadati</taxon>
        <taxon>Bacteroidota</taxon>
        <taxon>Flavobacteriia</taxon>
        <taxon>Flavobacteriales</taxon>
        <taxon>Flavobacteriaceae</taxon>
        <taxon>Flavobacterium</taxon>
    </lineage>
</organism>
<keyword evidence="1" id="KW-0472">Membrane</keyword>
<dbReference type="EMBL" id="JACRUN010000010">
    <property type="protein sequence ID" value="MBC5836074.1"/>
    <property type="molecule type" value="Genomic_DNA"/>
</dbReference>